<keyword evidence="2" id="KW-1185">Reference proteome</keyword>
<reference evidence="1 2" key="1">
    <citation type="submission" date="2021-03" db="EMBL/GenBank/DDBJ databases">
        <authorList>
            <person name="Kim M.K."/>
        </authorList>
    </citation>
    <scope>NUCLEOTIDE SEQUENCE [LARGE SCALE GENOMIC DNA]</scope>
    <source>
        <strain evidence="1 2">BT507</strain>
    </source>
</reference>
<protein>
    <submittedName>
        <fullName evidence="1">Uncharacterized protein</fullName>
    </submittedName>
</protein>
<dbReference type="EMBL" id="JAGETX010000099">
    <property type="protein sequence ID" value="MBO3273551.1"/>
    <property type="molecule type" value="Genomic_DNA"/>
</dbReference>
<organism evidence="1 2">
    <name type="scientific">Hymenobacter defluvii</name>
    <dbReference type="NCBI Taxonomy" id="2054411"/>
    <lineage>
        <taxon>Bacteria</taxon>
        <taxon>Pseudomonadati</taxon>
        <taxon>Bacteroidota</taxon>
        <taxon>Cytophagia</taxon>
        <taxon>Cytophagales</taxon>
        <taxon>Hymenobacteraceae</taxon>
        <taxon>Hymenobacter</taxon>
    </lineage>
</organism>
<accession>A0ABS3TIR1</accession>
<dbReference type="SUPFAM" id="SSF53448">
    <property type="entry name" value="Nucleotide-diphospho-sugar transferases"/>
    <property type="match status" value="1"/>
</dbReference>
<dbReference type="Gene3D" id="3.90.550.10">
    <property type="entry name" value="Spore Coat Polysaccharide Biosynthesis Protein SpsA, Chain A"/>
    <property type="match status" value="1"/>
</dbReference>
<dbReference type="InterPro" id="IPR029044">
    <property type="entry name" value="Nucleotide-diphossugar_trans"/>
</dbReference>
<proteinExistence type="predicted"/>
<sequence>MDCTATPLDIAVSFDQGYVPFVYALLSSIFQQNTNSTITIHALAPEVSTPDQDALKTFVAEKGGSIFFYALDTTIIQGFALPT</sequence>
<gene>
    <name evidence="1" type="ORF">J4D97_23120</name>
</gene>
<name>A0ABS3TIR1_9BACT</name>
<evidence type="ECO:0000313" key="1">
    <source>
        <dbReference type="EMBL" id="MBO3273551.1"/>
    </source>
</evidence>
<comment type="caution">
    <text evidence="1">The sequence shown here is derived from an EMBL/GenBank/DDBJ whole genome shotgun (WGS) entry which is preliminary data.</text>
</comment>
<feature type="non-terminal residue" evidence="1">
    <location>
        <position position="83"/>
    </location>
</feature>
<dbReference type="RefSeq" id="WP_208309645.1">
    <property type="nucleotide sequence ID" value="NZ_JAGETX010000099.1"/>
</dbReference>
<dbReference type="Proteomes" id="UP000670527">
    <property type="component" value="Unassembled WGS sequence"/>
</dbReference>
<evidence type="ECO:0000313" key="2">
    <source>
        <dbReference type="Proteomes" id="UP000670527"/>
    </source>
</evidence>